<dbReference type="OrthoDB" id="407617at2759"/>
<evidence type="ECO:0000313" key="5">
    <source>
        <dbReference type="Proteomes" id="UP001302367"/>
    </source>
</evidence>
<dbReference type="EMBL" id="CP134191">
    <property type="protein sequence ID" value="WPB07425.1"/>
    <property type="molecule type" value="Genomic_DNA"/>
</dbReference>
<keyword evidence="5" id="KW-1185">Reference proteome</keyword>
<proteinExistence type="predicted"/>
<dbReference type="AlphaFoldDB" id="A0A2G5HT60"/>
<protein>
    <submittedName>
        <fullName evidence="2">Uncharacterized protein</fullName>
    </submittedName>
</protein>
<name>A0A2G5HT60_CERBT</name>
<reference evidence="3 5" key="2">
    <citation type="submission" date="2023-09" db="EMBL/GenBank/DDBJ databases">
        <title>Complete-Gapless Cercospora beticola genome.</title>
        <authorList>
            <person name="Wyatt N.A."/>
            <person name="Spanner R.E."/>
            <person name="Bolton M.D."/>
        </authorList>
    </citation>
    <scope>NUCLEOTIDE SEQUENCE [LARGE SCALE GENOMIC DNA]</scope>
    <source>
        <strain evidence="3">Cb09-40</strain>
    </source>
</reference>
<organism evidence="2 4">
    <name type="scientific">Cercospora beticola</name>
    <name type="common">Sugarbeet leaf spot fungus</name>
    <dbReference type="NCBI Taxonomy" id="122368"/>
    <lineage>
        <taxon>Eukaryota</taxon>
        <taxon>Fungi</taxon>
        <taxon>Dikarya</taxon>
        <taxon>Ascomycota</taxon>
        <taxon>Pezizomycotina</taxon>
        <taxon>Dothideomycetes</taxon>
        <taxon>Dothideomycetidae</taxon>
        <taxon>Mycosphaerellales</taxon>
        <taxon>Mycosphaerellaceae</taxon>
        <taxon>Cercospora</taxon>
    </lineage>
</organism>
<feature type="region of interest" description="Disordered" evidence="1">
    <location>
        <begin position="1"/>
        <end position="30"/>
    </location>
</feature>
<sequence length="166" mass="18014">MTNDTASTTSSGDKKRSPTTMPTSKSIAFSDTASVASAPINLPDGHPVTRANTVAGDVRPLNELHAHHIHARLASGLSQSTLLTSVDSFGERLEKQLTAESEGVLEFSNWGDEAEEAVRVGLAKLAQLARDEHMANPEKSVNEYYSERLAKLMTDAEVEFDVKYIK</sequence>
<dbReference type="EMBL" id="LKMD01000103">
    <property type="protein sequence ID" value="PIA95708.1"/>
    <property type="molecule type" value="Genomic_DNA"/>
</dbReference>
<evidence type="ECO:0000313" key="2">
    <source>
        <dbReference type="EMBL" id="PIA95708.1"/>
    </source>
</evidence>
<dbReference type="Proteomes" id="UP001302367">
    <property type="component" value="Chromosome 8"/>
</dbReference>
<feature type="compositionally biased region" description="Polar residues" evidence="1">
    <location>
        <begin position="18"/>
        <end position="30"/>
    </location>
</feature>
<accession>A0A2G5HT60</accession>
<dbReference type="Proteomes" id="UP000230605">
    <property type="component" value="Chromosome 8"/>
</dbReference>
<evidence type="ECO:0000313" key="3">
    <source>
        <dbReference type="EMBL" id="WPB07425.1"/>
    </source>
</evidence>
<feature type="compositionally biased region" description="Polar residues" evidence="1">
    <location>
        <begin position="1"/>
        <end position="11"/>
    </location>
</feature>
<gene>
    <name evidence="2" type="ORF">CB0940_10698</name>
    <name evidence="3" type="ORF">RHO25_012086</name>
</gene>
<evidence type="ECO:0000256" key="1">
    <source>
        <dbReference type="SAM" id="MobiDB-lite"/>
    </source>
</evidence>
<reference evidence="2 4" key="1">
    <citation type="submission" date="2015-10" db="EMBL/GenBank/DDBJ databases">
        <title>The cercosporin biosynthetic gene cluster was horizontally transferred to several fungal lineages and shown to be expanded in Cercospora beticola based on microsynteny with recipient genomes.</title>
        <authorList>
            <person name="De Jonge R."/>
            <person name="Ebert M.K."/>
            <person name="Suttle J.C."/>
            <person name="Jurick Ii W.M."/>
            <person name="Secor G.A."/>
            <person name="Thomma B.P."/>
            <person name="Van De Peer Y."/>
            <person name="Bolton M.D."/>
        </authorList>
    </citation>
    <scope>NUCLEOTIDE SEQUENCE [LARGE SCALE GENOMIC DNA]</scope>
    <source>
        <strain evidence="2 4">09-40</strain>
    </source>
</reference>
<evidence type="ECO:0000313" key="4">
    <source>
        <dbReference type="Proteomes" id="UP000230605"/>
    </source>
</evidence>